<gene>
    <name evidence="3" type="ORF">AB1Y20_004040</name>
</gene>
<feature type="chain" id="PRO_5044311282" evidence="2">
    <location>
        <begin position="17"/>
        <end position="178"/>
    </location>
</feature>
<reference evidence="3 4" key="1">
    <citation type="journal article" date="2024" name="Science">
        <title>Giant polyketide synthase enzymes in the biosynthesis of giant marine polyether toxins.</title>
        <authorList>
            <person name="Fallon T.R."/>
            <person name="Shende V.V."/>
            <person name="Wierzbicki I.H."/>
            <person name="Pendleton A.L."/>
            <person name="Watervoot N.F."/>
            <person name="Auber R.P."/>
            <person name="Gonzalez D.J."/>
            <person name="Wisecaver J.H."/>
            <person name="Moore B.S."/>
        </authorList>
    </citation>
    <scope>NUCLEOTIDE SEQUENCE [LARGE SCALE GENOMIC DNA]</scope>
    <source>
        <strain evidence="3 4">12B1</strain>
    </source>
</reference>
<feature type="signal peptide" evidence="2">
    <location>
        <begin position="1"/>
        <end position="16"/>
    </location>
</feature>
<evidence type="ECO:0000256" key="2">
    <source>
        <dbReference type="SAM" id="SignalP"/>
    </source>
</evidence>
<accession>A0AB34J6P1</accession>
<dbReference type="AlphaFoldDB" id="A0AB34J6P1"/>
<evidence type="ECO:0000313" key="3">
    <source>
        <dbReference type="EMBL" id="KAL1514964.1"/>
    </source>
</evidence>
<protein>
    <submittedName>
        <fullName evidence="3">Uncharacterized protein</fullName>
    </submittedName>
</protein>
<sequence length="178" mass="18466">MLRAFLLSLLLAPSTALLIGARPGTTIRTHPASPIHRLRMDEAPPPPPTRFGATIDQDGKSNVWAVEPTMKTDADKGAMAFAPVAGVAALALLAIPLLPILFAANPDQVCCLCGALARRELSEALLLPIGLKWCGSSPERAVGVVGTGCVGSYPTIGRSICSHIPGVQSLLCSLPPNS</sequence>
<proteinExistence type="predicted"/>
<feature type="transmembrane region" description="Helical" evidence="1">
    <location>
        <begin position="78"/>
        <end position="98"/>
    </location>
</feature>
<keyword evidence="1" id="KW-1133">Transmembrane helix</keyword>
<dbReference type="Proteomes" id="UP001515480">
    <property type="component" value="Unassembled WGS sequence"/>
</dbReference>
<evidence type="ECO:0000256" key="1">
    <source>
        <dbReference type="SAM" id="Phobius"/>
    </source>
</evidence>
<keyword evidence="2" id="KW-0732">Signal</keyword>
<keyword evidence="1" id="KW-0812">Transmembrane</keyword>
<comment type="caution">
    <text evidence="3">The sequence shown here is derived from an EMBL/GenBank/DDBJ whole genome shotgun (WGS) entry which is preliminary data.</text>
</comment>
<evidence type="ECO:0000313" key="4">
    <source>
        <dbReference type="Proteomes" id="UP001515480"/>
    </source>
</evidence>
<keyword evidence="4" id="KW-1185">Reference proteome</keyword>
<name>A0AB34J6P1_PRYPA</name>
<organism evidence="3 4">
    <name type="scientific">Prymnesium parvum</name>
    <name type="common">Toxic golden alga</name>
    <dbReference type="NCBI Taxonomy" id="97485"/>
    <lineage>
        <taxon>Eukaryota</taxon>
        <taxon>Haptista</taxon>
        <taxon>Haptophyta</taxon>
        <taxon>Prymnesiophyceae</taxon>
        <taxon>Prymnesiales</taxon>
        <taxon>Prymnesiaceae</taxon>
        <taxon>Prymnesium</taxon>
    </lineage>
</organism>
<keyword evidence="1" id="KW-0472">Membrane</keyword>
<dbReference type="EMBL" id="JBGBPQ010000012">
    <property type="protein sequence ID" value="KAL1514964.1"/>
    <property type="molecule type" value="Genomic_DNA"/>
</dbReference>